<dbReference type="SUPFAM" id="SSF55729">
    <property type="entry name" value="Acyl-CoA N-acyltransferases (Nat)"/>
    <property type="match status" value="1"/>
</dbReference>
<feature type="domain" description="N-acetyltransferase" evidence="1">
    <location>
        <begin position="456"/>
        <end position="559"/>
    </location>
</feature>
<dbReference type="EMBL" id="JBHDLN010000022">
    <property type="protein sequence ID" value="MFB0846518.1"/>
    <property type="molecule type" value="Genomic_DNA"/>
</dbReference>
<dbReference type="NCBIfam" id="TIGR01681">
    <property type="entry name" value="HAD-SF-IIIC"/>
    <property type="match status" value="1"/>
</dbReference>
<dbReference type="InterPro" id="IPR036412">
    <property type="entry name" value="HAD-like_sf"/>
</dbReference>
<dbReference type="Gene3D" id="3.40.50.1110">
    <property type="entry name" value="SGNH hydrolase"/>
    <property type="match status" value="1"/>
</dbReference>
<proteinExistence type="predicted"/>
<dbReference type="SUPFAM" id="SSF56784">
    <property type="entry name" value="HAD-like"/>
    <property type="match status" value="1"/>
</dbReference>
<organism evidence="2 3">
    <name type="scientific">Paenibacillus oleatilyticus</name>
    <dbReference type="NCBI Taxonomy" id="2594886"/>
    <lineage>
        <taxon>Bacteria</taxon>
        <taxon>Bacillati</taxon>
        <taxon>Bacillota</taxon>
        <taxon>Bacilli</taxon>
        <taxon>Bacillales</taxon>
        <taxon>Paenibacillaceae</taxon>
        <taxon>Paenibacillus</taxon>
    </lineage>
</organism>
<dbReference type="RefSeq" id="WP_373956468.1">
    <property type="nucleotide sequence ID" value="NZ_JBHDLN010000022.1"/>
</dbReference>
<dbReference type="InterPro" id="IPR000182">
    <property type="entry name" value="GNAT_dom"/>
</dbReference>
<dbReference type="InterPro" id="IPR010033">
    <property type="entry name" value="HAD_SF_ppase_IIIC"/>
</dbReference>
<dbReference type="NCBIfam" id="TIGR01686">
    <property type="entry name" value="FkbH"/>
    <property type="match status" value="1"/>
</dbReference>
<evidence type="ECO:0000313" key="2">
    <source>
        <dbReference type="EMBL" id="MFB0846518.1"/>
    </source>
</evidence>
<dbReference type="Proteomes" id="UP001575622">
    <property type="component" value="Unassembled WGS sequence"/>
</dbReference>
<gene>
    <name evidence="2" type="ORF">ACEU3E_30420</name>
</gene>
<dbReference type="InterPro" id="IPR036514">
    <property type="entry name" value="SGNH_hydro_sf"/>
</dbReference>
<evidence type="ECO:0000259" key="1">
    <source>
        <dbReference type="Pfam" id="PF00583"/>
    </source>
</evidence>
<sequence>MYANSEEFVKILRSNKFATGEAHDQINIVVISNITLEPLYDAYLKSFLLQSKINSQVSFLNMNEWITDIGSERTDLSQVHVVIVLPYLDVLNRNLSRNWLQFSSSELDEEVQHLQQTMVTLLENLRSQTKALILWNLFEIPYSIRKFATVKKVGNPFGIIGEINQFLAQRCKVTHNIIAVDNNFLFTRFGAEQMYDRRLWSWIKMPYSKKGCFELTRHFASYITSFFGKGKKCLVLDCDDVLWGGILGEEGIGKIKLSPDFPGSPYYEFQEEVLNLYTKGILIALCSKNNESDVLEVLNNHPHMLLREQHLAAYEVNWEEKSTNIIRLADKLNISLDSMIFMDDSEFEINLVRHQLPEVKSVLMPNDKPYLYRDILLDLLELNVTHDTEEDSKRTLMYQDERRRREEREVKRYTSTDEYYRSLQMIMDIRLVNELSILRVAQLTQKTNQFNLTGLRCTEDDICQRSNDPNYDVIIARLRDRFGDMGIIGAAIIHYANSNEAVIENFILSCRAIGRSAERVLLQGVMERARQRGISRMIGSYKATPKNQQTENFYDQHGFSLTYANQAGKSYVCNPQDYILQRLDHFMEYTFF</sequence>
<comment type="caution">
    <text evidence="2">The sequence shown here is derived from an EMBL/GenBank/DDBJ whole genome shotgun (WGS) entry which is preliminary data.</text>
</comment>
<keyword evidence="3" id="KW-1185">Reference proteome</keyword>
<dbReference type="Gene3D" id="3.40.630.30">
    <property type="match status" value="1"/>
</dbReference>
<dbReference type="InterPro" id="IPR010037">
    <property type="entry name" value="FkbH_domain"/>
</dbReference>
<dbReference type="Gene3D" id="3.40.50.1000">
    <property type="entry name" value="HAD superfamily/HAD-like"/>
    <property type="match status" value="1"/>
</dbReference>
<evidence type="ECO:0000313" key="3">
    <source>
        <dbReference type="Proteomes" id="UP001575622"/>
    </source>
</evidence>
<name>A0ABV4VA55_9BACL</name>
<dbReference type="Pfam" id="PF00583">
    <property type="entry name" value="Acetyltransf_1"/>
    <property type="match status" value="1"/>
</dbReference>
<protein>
    <submittedName>
        <fullName evidence="2">HAD-IIIC family phosphatase</fullName>
    </submittedName>
</protein>
<dbReference type="InterPro" id="IPR016181">
    <property type="entry name" value="Acyl_CoA_acyltransferase"/>
</dbReference>
<accession>A0ABV4VA55</accession>
<dbReference type="InterPro" id="IPR023214">
    <property type="entry name" value="HAD_sf"/>
</dbReference>
<reference evidence="2 3" key="1">
    <citation type="submission" date="2024-09" db="EMBL/GenBank/DDBJ databases">
        <authorList>
            <person name="Makale K.P.P."/>
            <person name="Makhzoum A."/>
            <person name="Rantong G."/>
            <person name="Rahube T.O."/>
        </authorList>
    </citation>
    <scope>NUCLEOTIDE SEQUENCE [LARGE SCALE GENOMIC DNA]</scope>
    <source>
        <strain evidence="2 3">KM_D13</strain>
    </source>
</reference>